<dbReference type="GO" id="GO:0005524">
    <property type="term" value="F:ATP binding"/>
    <property type="evidence" value="ECO:0007669"/>
    <property type="project" value="InterPro"/>
</dbReference>
<dbReference type="GO" id="GO:0004672">
    <property type="term" value="F:protein kinase activity"/>
    <property type="evidence" value="ECO:0007669"/>
    <property type="project" value="InterPro"/>
</dbReference>
<dbReference type="OrthoDB" id="4062651at2759"/>
<sequence length="295" mass="33670">MPMLKICSAHQDRIYVHTFTEAEKVPYEEDLNIPRAQGSFGIVYKAVSTTNNTVFAVKMFKKVHSSEQRDMISKELALLDRCNHPNLLTLVGAYQLHDDPHTYYMVIQPWAPCTLEMFIREKDRLADGLDYLHGHLIKHKDIKPNNVLLSKESAGGIRPIIADFGESKVFREGGTTNYSNSTYEYLAPEQVDHTDSSLKADVWQMGCCLAFLVVILNKGSQGSWDLWETFNNDDSNCSCRISTEFEKFIKTLRKLCPKNTYSEECLLWIVTGMLEPLPTARLDIRAVRELLSQLP</sequence>
<accession>A0A4Z1FAR5</accession>
<dbReference type="PROSITE" id="PS50011">
    <property type="entry name" value="PROTEIN_KINASE_DOM"/>
    <property type="match status" value="1"/>
</dbReference>
<gene>
    <name evidence="2" type="ORF">BTUL_0009g00250</name>
</gene>
<organism evidence="2 3">
    <name type="scientific">Botrytis tulipae</name>
    <dbReference type="NCBI Taxonomy" id="87230"/>
    <lineage>
        <taxon>Eukaryota</taxon>
        <taxon>Fungi</taxon>
        <taxon>Dikarya</taxon>
        <taxon>Ascomycota</taxon>
        <taxon>Pezizomycotina</taxon>
        <taxon>Leotiomycetes</taxon>
        <taxon>Helotiales</taxon>
        <taxon>Sclerotiniaceae</taxon>
        <taxon>Botrytis</taxon>
    </lineage>
</organism>
<name>A0A4Z1FAR5_9HELO</name>
<keyword evidence="3" id="KW-1185">Reference proteome</keyword>
<dbReference type="InterPro" id="IPR000719">
    <property type="entry name" value="Prot_kinase_dom"/>
</dbReference>
<evidence type="ECO:0000313" key="2">
    <source>
        <dbReference type="EMBL" id="TGO18507.1"/>
    </source>
</evidence>
<dbReference type="Pfam" id="PF00069">
    <property type="entry name" value="Pkinase"/>
    <property type="match status" value="1"/>
</dbReference>
<dbReference type="AlphaFoldDB" id="A0A4Z1FAR5"/>
<dbReference type="SMART" id="SM00220">
    <property type="entry name" value="S_TKc"/>
    <property type="match status" value="1"/>
</dbReference>
<feature type="domain" description="Protein kinase" evidence="1">
    <location>
        <begin position="29"/>
        <end position="295"/>
    </location>
</feature>
<dbReference type="PROSITE" id="PS00108">
    <property type="entry name" value="PROTEIN_KINASE_ST"/>
    <property type="match status" value="1"/>
</dbReference>
<dbReference type="InterPro" id="IPR011009">
    <property type="entry name" value="Kinase-like_dom_sf"/>
</dbReference>
<comment type="caution">
    <text evidence="2">The sequence shown here is derived from an EMBL/GenBank/DDBJ whole genome shotgun (WGS) entry which is preliminary data.</text>
</comment>
<dbReference type="PANTHER" id="PTHR24347">
    <property type="entry name" value="SERINE/THREONINE-PROTEIN KINASE"/>
    <property type="match status" value="1"/>
</dbReference>
<evidence type="ECO:0000259" key="1">
    <source>
        <dbReference type="PROSITE" id="PS50011"/>
    </source>
</evidence>
<protein>
    <recommendedName>
        <fullName evidence="1">Protein kinase domain-containing protein</fullName>
    </recommendedName>
</protein>
<dbReference type="InterPro" id="IPR008271">
    <property type="entry name" value="Ser/Thr_kinase_AS"/>
</dbReference>
<dbReference type="EMBL" id="PQXH01000009">
    <property type="protein sequence ID" value="TGO18507.1"/>
    <property type="molecule type" value="Genomic_DNA"/>
</dbReference>
<dbReference type="Gene3D" id="1.10.510.10">
    <property type="entry name" value="Transferase(Phosphotransferase) domain 1"/>
    <property type="match status" value="1"/>
</dbReference>
<proteinExistence type="predicted"/>
<evidence type="ECO:0000313" key="3">
    <source>
        <dbReference type="Proteomes" id="UP000297777"/>
    </source>
</evidence>
<reference evidence="2 3" key="1">
    <citation type="submission" date="2017-12" db="EMBL/GenBank/DDBJ databases">
        <title>Comparative genomics of Botrytis spp.</title>
        <authorList>
            <person name="Valero-Jimenez C.A."/>
            <person name="Tapia P."/>
            <person name="Veloso J."/>
            <person name="Silva-Moreno E."/>
            <person name="Staats M."/>
            <person name="Valdes J.H."/>
            <person name="Van Kan J.A.L."/>
        </authorList>
    </citation>
    <scope>NUCLEOTIDE SEQUENCE [LARGE SCALE GENOMIC DNA]</scope>
    <source>
        <strain evidence="2 3">Bt9001</strain>
    </source>
</reference>
<dbReference type="SUPFAM" id="SSF56112">
    <property type="entry name" value="Protein kinase-like (PK-like)"/>
    <property type="match status" value="1"/>
</dbReference>
<dbReference type="Proteomes" id="UP000297777">
    <property type="component" value="Unassembled WGS sequence"/>
</dbReference>
<dbReference type="Gene3D" id="3.30.200.20">
    <property type="entry name" value="Phosphorylase Kinase, domain 1"/>
    <property type="match status" value="1"/>
</dbReference>
<dbReference type="CDD" id="cd00180">
    <property type="entry name" value="PKc"/>
    <property type="match status" value="1"/>
</dbReference>